<evidence type="ECO:0000256" key="3">
    <source>
        <dbReference type="SAM" id="SignalP"/>
    </source>
</evidence>
<dbReference type="InterPro" id="IPR036259">
    <property type="entry name" value="MFS_trans_sf"/>
</dbReference>
<dbReference type="InterPro" id="IPR018702">
    <property type="entry name" value="DUF2207"/>
</dbReference>
<dbReference type="STRING" id="1642646.ING2E5A_2399"/>
<feature type="chain" id="PRO_5009603996" evidence="3">
    <location>
        <begin position="20"/>
        <end position="648"/>
    </location>
</feature>
<feature type="domain" description="Predicted membrane protein YciQ-like C-terminal" evidence="5">
    <location>
        <begin position="274"/>
        <end position="447"/>
    </location>
</feature>
<feature type="region of interest" description="Disordered" evidence="1">
    <location>
        <begin position="608"/>
        <end position="628"/>
    </location>
</feature>
<evidence type="ECO:0000256" key="2">
    <source>
        <dbReference type="SAM" id="Phobius"/>
    </source>
</evidence>
<dbReference type="AlphaFoldDB" id="A0A1G4G9M6"/>
<sequence>MKRALFFLFSLCILFPGFAQEEKVYTFRSQVTVDVSGYISVREEIGIFAGGKIFKRGITRALPLTRSDKDGNRVAVEYDIVSARKNGEPEPFFSEREGDDRIVYVGKSDRLLDAGWYTYTLDYITSGQIVFLEEYDELSWNVNGLSDHTLDTVTVVVRLPEGAEIVSYRCYVGEYGSTKEDCRAETLPDGSLYLEAVSVAPQQMLTLSVGFVKGVVTPPATGRNLYSGPVPSTFFDRNGLPIASAILFLLLLTYYFFTWRRYGVDPPRPVVIPQFSPPEGLSPASVGMLHKEKYWNDLITPAIVNLAVKGFLRISESERPSLLRRKDRVYTLVRLKEKDDTLPQEESLVLERLFKQDNEVVLDGKYNAAIAELMDHFRRELNRQFRPLLREGANRKFMVLPWIILIFYLCLLFYFVRFEPVRQVGLYIVVALFSFPVVILLSLILRKRVGRSRIGWFSCALGVALGISSLSLLLIFRGDSLSMNAIGFIVGFPLIVIGFMAYSFLIRRPDERKLYLQSQIEGLKIYMDTAEEKLLQFFNPPTITPEVFEQLLPYAIALGMEDIWGEKFEKRLLGSMQQPQPYQPPWFAGTVMPPARFGHMLSSTLSNTVNHAATPPHSSSSGGGNWSSGSFGGGFSGMGGGGGRVGGW</sequence>
<keyword evidence="3" id="KW-0732">Signal</keyword>
<feature type="transmembrane region" description="Helical" evidence="2">
    <location>
        <begin position="424"/>
        <end position="445"/>
    </location>
</feature>
<evidence type="ECO:0000256" key="1">
    <source>
        <dbReference type="SAM" id="MobiDB-lite"/>
    </source>
</evidence>
<keyword evidence="2" id="KW-0812">Transmembrane</keyword>
<dbReference type="KEGG" id="pmuc:ING2E5A_2399"/>
<proteinExistence type="predicted"/>
<dbReference type="Pfam" id="PF09972">
    <property type="entry name" value="DUF2207"/>
    <property type="match status" value="1"/>
</dbReference>
<feature type="domain" description="Predicted membrane protein YciQ-like C-terminal" evidence="5">
    <location>
        <begin position="452"/>
        <end position="568"/>
    </location>
</feature>
<dbReference type="RefSeq" id="WP_071137524.1">
    <property type="nucleotide sequence ID" value="NZ_DUQN01000007.1"/>
</dbReference>
<feature type="domain" description="DUF2207" evidence="4">
    <location>
        <begin position="26"/>
        <end position="211"/>
    </location>
</feature>
<dbReference type="Proteomes" id="UP000178485">
    <property type="component" value="Chromosome i"/>
</dbReference>
<dbReference type="InterPro" id="IPR048389">
    <property type="entry name" value="YciQ-like_C"/>
</dbReference>
<accession>A0A1G4G9M6</accession>
<gene>
    <name evidence="6" type="ORF">ING2E5A_2399</name>
</gene>
<reference evidence="6 7" key="1">
    <citation type="submission" date="2016-08" db="EMBL/GenBank/DDBJ databases">
        <authorList>
            <person name="Seilhamer J.J."/>
        </authorList>
    </citation>
    <scope>NUCLEOTIDE SEQUENCE [LARGE SCALE GENOMIC DNA]</scope>
    <source>
        <strain evidence="6">ING2-E5A</strain>
    </source>
</reference>
<feature type="transmembrane region" description="Helical" evidence="2">
    <location>
        <begin position="239"/>
        <end position="257"/>
    </location>
</feature>
<keyword evidence="2" id="KW-1133">Transmembrane helix</keyword>
<dbReference type="EMBL" id="LT608328">
    <property type="protein sequence ID" value="SCM59201.1"/>
    <property type="molecule type" value="Genomic_DNA"/>
</dbReference>
<evidence type="ECO:0000259" key="4">
    <source>
        <dbReference type="Pfam" id="PF09972"/>
    </source>
</evidence>
<dbReference type="Pfam" id="PF20990">
    <property type="entry name" value="DUF2207_C"/>
    <property type="match status" value="2"/>
</dbReference>
<feature type="signal peptide" evidence="3">
    <location>
        <begin position="1"/>
        <end position="19"/>
    </location>
</feature>
<feature type="transmembrane region" description="Helical" evidence="2">
    <location>
        <begin position="397"/>
        <end position="418"/>
    </location>
</feature>
<evidence type="ECO:0000259" key="5">
    <source>
        <dbReference type="Pfam" id="PF20990"/>
    </source>
</evidence>
<evidence type="ECO:0000313" key="6">
    <source>
        <dbReference type="EMBL" id="SCM59201.1"/>
    </source>
</evidence>
<keyword evidence="7" id="KW-1185">Reference proteome</keyword>
<name>A0A1G4G9M6_9BACT</name>
<protein>
    <submittedName>
        <fullName evidence="6">Putative membrane protein</fullName>
    </submittedName>
</protein>
<feature type="transmembrane region" description="Helical" evidence="2">
    <location>
        <begin position="482"/>
        <end position="505"/>
    </location>
</feature>
<evidence type="ECO:0000313" key="7">
    <source>
        <dbReference type="Proteomes" id="UP000178485"/>
    </source>
</evidence>
<organism evidence="6 7">
    <name type="scientific">Petrimonas mucosa</name>
    <dbReference type="NCBI Taxonomy" id="1642646"/>
    <lineage>
        <taxon>Bacteria</taxon>
        <taxon>Pseudomonadati</taxon>
        <taxon>Bacteroidota</taxon>
        <taxon>Bacteroidia</taxon>
        <taxon>Bacteroidales</taxon>
        <taxon>Dysgonomonadaceae</taxon>
        <taxon>Petrimonas</taxon>
    </lineage>
</organism>
<keyword evidence="2" id="KW-0472">Membrane</keyword>
<dbReference type="SUPFAM" id="SSF103473">
    <property type="entry name" value="MFS general substrate transporter"/>
    <property type="match status" value="1"/>
</dbReference>
<feature type="transmembrane region" description="Helical" evidence="2">
    <location>
        <begin position="454"/>
        <end position="476"/>
    </location>
</feature>